<keyword evidence="2" id="KW-1185">Reference proteome</keyword>
<gene>
    <name evidence="1" type="ORF">HPB48_009387</name>
</gene>
<sequence>MATGVSYTRKAPSARITGRTFIPYRRKGWRTQNAYVQLKQLQIGGKTFGVAAYLAAQENTCKAVVRELGLLHTDEDLEKMFVNERNPTILDTRRITNSKTVVLLFNGMKEPRYVLIGKCLT</sequence>
<reference evidence="1 2" key="1">
    <citation type="journal article" date="2020" name="Cell">
        <title>Large-Scale Comparative Analyses of Tick Genomes Elucidate Their Genetic Diversity and Vector Capacities.</title>
        <authorList>
            <consortium name="Tick Genome and Microbiome Consortium (TIGMIC)"/>
            <person name="Jia N."/>
            <person name="Wang J."/>
            <person name="Shi W."/>
            <person name="Du L."/>
            <person name="Sun Y."/>
            <person name="Zhan W."/>
            <person name="Jiang J.F."/>
            <person name="Wang Q."/>
            <person name="Zhang B."/>
            <person name="Ji P."/>
            <person name="Bell-Sakyi L."/>
            <person name="Cui X.M."/>
            <person name="Yuan T.T."/>
            <person name="Jiang B.G."/>
            <person name="Yang W.F."/>
            <person name="Lam T.T."/>
            <person name="Chang Q.C."/>
            <person name="Ding S.J."/>
            <person name="Wang X.J."/>
            <person name="Zhu J.G."/>
            <person name="Ruan X.D."/>
            <person name="Zhao L."/>
            <person name="Wei J.T."/>
            <person name="Ye R.Z."/>
            <person name="Que T.C."/>
            <person name="Du C.H."/>
            <person name="Zhou Y.H."/>
            <person name="Cheng J.X."/>
            <person name="Dai P.F."/>
            <person name="Guo W.B."/>
            <person name="Han X.H."/>
            <person name="Huang E.J."/>
            <person name="Li L.F."/>
            <person name="Wei W."/>
            <person name="Gao Y.C."/>
            <person name="Liu J.Z."/>
            <person name="Shao H.Z."/>
            <person name="Wang X."/>
            <person name="Wang C.C."/>
            <person name="Yang T.C."/>
            <person name="Huo Q.B."/>
            <person name="Li W."/>
            <person name="Chen H.Y."/>
            <person name="Chen S.E."/>
            <person name="Zhou L.G."/>
            <person name="Ni X.B."/>
            <person name="Tian J.H."/>
            <person name="Sheng Y."/>
            <person name="Liu T."/>
            <person name="Pan Y.S."/>
            <person name="Xia L.Y."/>
            <person name="Li J."/>
            <person name="Zhao F."/>
            <person name="Cao W.C."/>
        </authorList>
    </citation>
    <scope>NUCLEOTIDE SEQUENCE [LARGE SCALE GENOMIC DNA]</scope>
    <source>
        <strain evidence="1">HaeL-2018</strain>
    </source>
</reference>
<comment type="caution">
    <text evidence="1">The sequence shown here is derived from an EMBL/GenBank/DDBJ whole genome shotgun (WGS) entry which is preliminary data.</text>
</comment>
<evidence type="ECO:0000313" key="2">
    <source>
        <dbReference type="Proteomes" id="UP000821853"/>
    </source>
</evidence>
<proteinExistence type="predicted"/>
<accession>A0A9J6GYY4</accession>
<dbReference type="AlphaFoldDB" id="A0A9J6GYY4"/>
<name>A0A9J6GYY4_HAELO</name>
<organism evidence="1 2">
    <name type="scientific">Haemaphysalis longicornis</name>
    <name type="common">Bush tick</name>
    <dbReference type="NCBI Taxonomy" id="44386"/>
    <lineage>
        <taxon>Eukaryota</taxon>
        <taxon>Metazoa</taxon>
        <taxon>Ecdysozoa</taxon>
        <taxon>Arthropoda</taxon>
        <taxon>Chelicerata</taxon>
        <taxon>Arachnida</taxon>
        <taxon>Acari</taxon>
        <taxon>Parasitiformes</taxon>
        <taxon>Ixodida</taxon>
        <taxon>Ixodoidea</taxon>
        <taxon>Ixodidae</taxon>
        <taxon>Haemaphysalinae</taxon>
        <taxon>Haemaphysalis</taxon>
    </lineage>
</organism>
<dbReference type="EMBL" id="JABSTR010000010">
    <property type="protein sequence ID" value="KAH9379639.1"/>
    <property type="molecule type" value="Genomic_DNA"/>
</dbReference>
<evidence type="ECO:0000313" key="1">
    <source>
        <dbReference type="EMBL" id="KAH9379639.1"/>
    </source>
</evidence>
<dbReference type="VEuPathDB" id="VectorBase:HLOH_054192"/>
<protein>
    <submittedName>
        <fullName evidence="1">Uncharacterized protein</fullName>
    </submittedName>
</protein>
<dbReference type="OrthoDB" id="6931295at2759"/>
<dbReference type="Proteomes" id="UP000821853">
    <property type="component" value="Chromosome 8"/>
</dbReference>